<dbReference type="Proteomes" id="UP000326780">
    <property type="component" value="Chromosome"/>
</dbReference>
<keyword evidence="1" id="KW-0812">Transmembrane</keyword>
<evidence type="ECO:0000256" key="1">
    <source>
        <dbReference type="SAM" id="Phobius"/>
    </source>
</evidence>
<name>A0A5Q0LXW5_VARPD</name>
<dbReference type="EMBL" id="CP045644">
    <property type="protein sequence ID" value="QFZ82036.1"/>
    <property type="molecule type" value="Genomic_DNA"/>
</dbReference>
<dbReference type="InterPro" id="IPR024399">
    <property type="entry name" value="DUF2628"/>
</dbReference>
<dbReference type="RefSeq" id="WP_153280920.1">
    <property type="nucleotide sequence ID" value="NZ_CP045644.1"/>
</dbReference>
<feature type="transmembrane region" description="Helical" evidence="1">
    <location>
        <begin position="66"/>
        <end position="86"/>
    </location>
</feature>
<evidence type="ECO:0000313" key="2">
    <source>
        <dbReference type="EMBL" id="QFZ82036.1"/>
    </source>
</evidence>
<evidence type="ECO:0000313" key="3">
    <source>
        <dbReference type="Proteomes" id="UP000326780"/>
    </source>
</evidence>
<accession>A0A5Q0LXW5</accession>
<organism evidence="2 3">
    <name type="scientific">Variovorax paradoxus</name>
    <dbReference type="NCBI Taxonomy" id="34073"/>
    <lineage>
        <taxon>Bacteria</taxon>
        <taxon>Pseudomonadati</taxon>
        <taxon>Pseudomonadota</taxon>
        <taxon>Betaproteobacteria</taxon>
        <taxon>Burkholderiales</taxon>
        <taxon>Comamonadaceae</taxon>
        <taxon>Variovorax</taxon>
    </lineage>
</organism>
<sequence length="125" mass="13457">MKTYKIFKDPLGSVQAIKDGWSWPGFFFGAFWALFHRMWWVGLGLMGVATLIILGEDTIGTGVADGLLNVLSVVVSVGFGIGGNALRVGQYIRRGYEEIAVVQAANVEMALIQGHAAAVTKPGMR</sequence>
<reference evidence="2 3" key="1">
    <citation type="submission" date="2019-10" db="EMBL/GenBank/DDBJ databases">
        <title>Complete genome sequence of Variovorax paradoxus 5C-2.</title>
        <authorList>
            <person name="Gogoleva N.E."/>
            <person name="Balkin A.S."/>
        </authorList>
    </citation>
    <scope>NUCLEOTIDE SEQUENCE [LARGE SCALE GENOMIC DNA]</scope>
    <source>
        <strain evidence="2 3">5C-2</strain>
    </source>
</reference>
<gene>
    <name evidence="2" type="ORF">GFK26_04350</name>
</gene>
<dbReference type="AlphaFoldDB" id="A0A5Q0LXW5"/>
<proteinExistence type="predicted"/>
<keyword evidence="1" id="KW-0472">Membrane</keyword>
<protein>
    <submittedName>
        <fullName evidence="2">DUF2628 domain-containing protein</fullName>
    </submittedName>
</protein>
<dbReference type="Pfam" id="PF10947">
    <property type="entry name" value="DUF2628"/>
    <property type="match status" value="1"/>
</dbReference>
<feature type="transmembrane region" description="Helical" evidence="1">
    <location>
        <begin position="21"/>
        <end position="54"/>
    </location>
</feature>
<keyword evidence="1" id="KW-1133">Transmembrane helix</keyword>